<dbReference type="Proteomes" id="UP000005239">
    <property type="component" value="Unassembled WGS sequence"/>
</dbReference>
<organism evidence="1 2">
    <name type="scientific">Pristionchus pacificus</name>
    <name type="common">Parasitic nematode worm</name>
    <dbReference type="NCBI Taxonomy" id="54126"/>
    <lineage>
        <taxon>Eukaryota</taxon>
        <taxon>Metazoa</taxon>
        <taxon>Ecdysozoa</taxon>
        <taxon>Nematoda</taxon>
        <taxon>Chromadorea</taxon>
        <taxon>Rhabditida</taxon>
        <taxon>Rhabditina</taxon>
        <taxon>Diplogasteromorpha</taxon>
        <taxon>Diplogasteroidea</taxon>
        <taxon>Neodiplogasteridae</taxon>
        <taxon>Pristionchus</taxon>
    </lineage>
</organism>
<proteinExistence type="predicted"/>
<reference evidence="2" key="1">
    <citation type="journal article" date="2008" name="Nat. Genet.">
        <title>The Pristionchus pacificus genome provides a unique perspective on nematode lifestyle and parasitism.</title>
        <authorList>
            <person name="Dieterich C."/>
            <person name="Clifton S.W."/>
            <person name="Schuster L.N."/>
            <person name="Chinwalla A."/>
            <person name="Delehaunty K."/>
            <person name="Dinkelacker I."/>
            <person name="Fulton L."/>
            <person name="Fulton R."/>
            <person name="Godfrey J."/>
            <person name="Minx P."/>
            <person name="Mitreva M."/>
            <person name="Roeseler W."/>
            <person name="Tian H."/>
            <person name="Witte H."/>
            <person name="Yang S.P."/>
            <person name="Wilson R.K."/>
            <person name="Sommer R.J."/>
        </authorList>
    </citation>
    <scope>NUCLEOTIDE SEQUENCE [LARGE SCALE GENOMIC DNA]</scope>
    <source>
        <strain evidence="2">PS312</strain>
    </source>
</reference>
<keyword evidence="2" id="KW-1185">Reference proteome</keyword>
<evidence type="ECO:0000313" key="2">
    <source>
        <dbReference type="Proteomes" id="UP000005239"/>
    </source>
</evidence>
<dbReference type="EnsemblMetazoa" id="PPA43021.1">
    <property type="protein sequence ID" value="PPA43021.1"/>
    <property type="gene ID" value="WBGene00281390"/>
</dbReference>
<accession>A0A8R1Z198</accession>
<name>A0A2A6B2W1_PRIPA</name>
<protein>
    <submittedName>
        <fullName evidence="1">Uncharacterized protein</fullName>
    </submittedName>
</protein>
<gene>
    <name evidence="1" type="primary">WBGene00281390</name>
</gene>
<accession>A0A2A6B2W1</accession>
<sequence>EAYNLHLEWGLVQCPTLHYTSVSSAALAYRLSKIRKIHKDTIMGRSTAVNTESVRSSWMIAMIVFSTLITCIPQAIVNTLVGAMPDEDGDDLSGKKIEYYLVTMSYFCCVCRRVKSNKTSRVVSSPIPPRITTVITFPTSS</sequence>
<evidence type="ECO:0000313" key="1">
    <source>
        <dbReference type="EnsemblMetazoa" id="PPA43021.1"/>
    </source>
</evidence>
<reference evidence="1" key="2">
    <citation type="submission" date="2022-06" db="UniProtKB">
        <authorList>
            <consortium name="EnsemblMetazoa"/>
        </authorList>
    </citation>
    <scope>IDENTIFICATION</scope>
    <source>
        <strain evidence="1">PS312</strain>
    </source>
</reference>
<dbReference type="AlphaFoldDB" id="A0A2A6B2W1"/>